<dbReference type="AlphaFoldDB" id="A0AAV6N2I3"/>
<protein>
    <submittedName>
        <fullName evidence="1">Uncharacterized protein</fullName>
    </submittedName>
</protein>
<feature type="non-terminal residue" evidence="1">
    <location>
        <position position="1"/>
    </location>
</feature>
<dbReference type="EMBL" id="JAGKQH010000009">
    <property type="protein sequence ID" value="KAG6591194.1"/>
    <property type="molecule type" value="Genomic_DNA"/>
</dbReference>
<comment type="caution">
    <text evidence="1">The sequence shown here is derived from an EMBL/GenBank/DDBJ whole genome shotgun (WGS) entry which is preliminary data.</text>
</comment>
<name>A0AAV6N2I3_9ROSI</name>
<dbReference type="Proteomes" id="UP000685013">
    <property type="component" value="Chromosome 9"/>
</dbReference>
<gene>
    <name evidence="1" type="ORF">SDJN03_13540</name>
</gene>
<evidence type="ECO:0000313" key="1">
    <source>
        <dbReference type="EMBL" id="KAG6591194.1"/>
    </source>
</evidence>
<reference evidence="1 2" key="1">
    <citation type="journal article" date="2021" name="Hortic Res">
        <title>The domestication of Cucurbita argyrosperma as revealed by the genome of its wild relative.</title>
        <authorList>
            <person name="Barrera-Redondo J."/>
            <person name="Sanchez-de la Vega G."/>
            <person name="Aguirre-Liguori J.A."/>
            <person name="Castellanos-Morales G."/>
            <person name="Gutierrez-Guerrero Y.T."/>
            <person name="Aguirre-Dugua X."/>
            <person name="Aguirre-Planter E."/>
            <person name="Tenaillon M.I."/>
            <person name="Lira-Saade R."/>
            <person name="Eguiarte L.E."/>
        </authorList>
    </citation>
    <scope>NUCLEOTIDE SEQUENCE [LARGE SCALE GENOMIC DNA]</scope>
    <source>
        <strain evidence="1">JBR-2021</strain>
    </source>
</reference>
<accession>A0AAV6N2I3</accession>
<proteinExistence type="predicted"/>
<evidence type="ECO:0000313" key="2">
    <source>
        <dbReference type="Proteomes" id="UP000685013"/>
    </source>
</evidence>
<sequence length="92" mass="10750">MLKVLKLVPSSYRRFVKSWESLCQTLLGRKQLRSQAMEDDLNHLGFTLLFMEEACVWNDVVLQVGKRMDPLLFQLAKLAGWSCMKSYDLSHR</sequence>
<organism evidence="1 2">
    <name type="scientific">Cucurbita argyrosperma subsp. sororia</name>
    <dbReference type="NCBI Taxonomy" id="37648"/>
    <lineage>
        <taxon>Eukaryota</taxon>
        <taxon>Viridiplantae</taxon>
        <taxon>Streptophyta</taxon>
        <taxon>Embryophyta</taxon>
        <taxon>Tracheophyta</taxon>
        <taxon>Spermatophyta</taxon>
        <taxon>Magnoliopsida</taxon>
        <taxon>eudicotyledons</taxon>
        <taxon>Gunneridae</taxon>
        <taxon>Pentapetalae</taxon>
        <taxon>rosids</taxon>
        <taxon>fabids</taxon>
        <taxon>Cucurbitales</taxon>
        <taxon>Cucurbitaceae</taxon>
        <taxon>Cucurbiteae</taxon>
        <taxon>Cucurbita</taxon>
    </lineage>
</organism>
<keyword evidence="2" id="KW-1185">Reference proteome</keyword>